<evidence type="ECO:0000313" key="1">
    <source>
        <dbReference type="EMBL" id="MFD2670960.1"/>
    </source>
</evidence>
<dbReference type="RefSeq" id="WP_379928382.1">
    <property type="nucleotide sequence ID" value="NZ_JBHUMM010000007.1"/>
</dbReference>
<name>A0ABW5R7B1_9BACL</name>
<organism evidence="1 2">
    <name type="scientific">Marinicrinis sediminis</name>
    <dbReference type="NCBI Taxonomy" id="1652465"/>
    <lineage>
        <taxon>Bacteria</taxon>
        <taxon>Bacillati</taxon>
        <taxon>Bacillota</taxon>
        <taxon>Bacilli</taxon>
        <taxon>Bacillales</taxon>
        <taxon>Paenibacillaceae</taxon>
    </lineage>
</organism>
<gene>
    <name evidence="1" type="ORF">ACFSUC_04970</name>
</gene>
<evidence type="ECO:0008006" key="3">
    <source>
        <dbReference type="Google" id="ProtNLM"/>
    </source>
</evidence>
<dbReference type="EMBL" id="JBHUMM010000007">
    <property type="protein sequence ID" value="MFD2670960.1"/>
    <property type="molecule type" value="Genomic_DNA"/>
</dbReference>
<keyword evidence="2" id="KW-1185">Reference proteome</keyword>
<accession>A0ABW5R7B1</accession>
<protein>
    <recommendedName>
        <fullName evidence="3">SH3 domain-containing protein</fullName>
    </recommendedName>
</protein>
<proteinExistence type="predicted"/>
<comment type="caution">
    <text evidence="1">The sequence shown here is derived from an EMBL/GenBank/DDBJ whole genome shotgun (WGS) entry which is preliminary data.</text>
</comment>
<dbReference type="Proteomes" id="UP001597497">
    <property type="component" value="Unassembled WGS sequence"/>
</dbReference>
<evidence type="ECO:0000313" key="2">
    <source>
        <dbReference type="Proteomes" id="UP001597497"/>
    </source>
</evidence>
<sequence length="315" mass="35544">MVNFKSKTLLYWIIICFILATCSAVTVSAISTDNLSFFEMNSTEVNQNSGTSNPSIINNQIHFQSKKLTSSKQEKLLPVTSPDGNMVAFAYNLFASSNQDPKIGFVDIKSGETIDIPIIDHLATSWLKVGWFDNKRFGVVGQINPSLEVIEIVNIESKKIENTYYGLGFTWDDKHNRLLFNVPQPHFGEGEKGKNKIVDDLGNIYYESPIDVVIYGGPNIDKTGQNIAFFEGNMTTNDIFLVTATKSNNKGSVSNIKKSIWEHDIGKIEWKDHKSIKINGRYSILEYDLNQQALLTRTDTPEKIELDLKFQEKNN</sequence>
<reference evidence="2" key="1">
    <citation type="journal article" date="2019" name="Int. J. Syst. Evol. Microbiol.">
        <title>The Global Catalogue of Microorganisms (GCM) 10K type strain sequencing project: providing services to taxonomists for standard genome sequencing and annotation.</title>
        <authorList>
            <consortium name="The Broad Institute Genomics Platform"/>
            <consortium name="The Broad Institute Genome Sequencing Center for Infectious Disease"/>
            <person name="Wu L."/>
            <person name="Ma J."/>
        </authorList>
    </citation>
    <scope>NUCLEOTIDE SEQUENCE [LARGE SCALE GENOMIC DNA]</scope>
    <source>
        <strain evidence="2">KCTC 33676</strain>
    </source>
</reference>